<evidence type="ECO:0000313" key="10">
    <source>
        <dbReference type="Proteomes" id="UP000651977"/>
    </source>
</evidence>
<feature type="transmembrane region" description="Helical" evidence="8">
    <location>
        <begin position="96"/>
        <end position="117"/>
    </location>
</feature>
<keyword evidence="7" id="KW-0676">Redox-active center</keyword>
<proteinExistence type="predicted"/>
<evidence type="ECO:0008006" key="11">
    <source>
        <dbReference type="Google" id="ProtNLM"/>
    </source>
</evidence>
<keyword evidence="2" id="KW-1003">Cell membrane</keyword>
<evidence type="ECO:0000256" key="8">
    <source>
        <dbReference type="SAM" id="Phobius"/>
    </source>
</evidence>
<keyword evidence="10" id="KW-1185">Reference proteome</keyword>
<evidence type="ECO:0000256" key="1">
    <source>
        <dbReference type="ARBA" id="ARBA00004651"/>
    </source>
</evidence>
<dbReference type="InterPro" id="IPR023380">
    <property type="entry name" value="DsbB-like_sf"/>
</dbReference>
<dbReference type="InterPro" id="IPR050183">
    <property type="entry name" value="DsbB"/>
</dbReference>
<dbReference type="Proteomes" id="UP000651977">
    <property type="component" value="Unassembled WGS sequence"/>
</dbReference>
<keyword evidence="4" id="KW-0249">Electron transport</keyword>
<dbReference type="EMBL" id="BMDY01000001">
    <property type="protein sequence ID" value="GGA93669.1"/>
    <property type="molecule type" value="Genomic_DNA"/>
</dbReference>
<evidence type="ECO:0000256" key="6">
    <source>
        <dbReference type="ARBA" id="ARBA00023136"/>
    </source>
</evidence>
<evidence type="ECO:0000256" key="2">
    <source>
        <dbReference type="ARBA" id="ARBA00022475"/>
    </source>
</evidence>
<comment type="subcellular location">
    <subcellularLocation>
        <location evidence="1">Cell membrane</location>
        <topology evidence="1">Multi-pass membrane protein</topology>
    </subcellularLocation>
</comment>
<dbReference type="PANTHER" id="PTHR36570:SF2">
    <property type="entry name" value="DISULFIDE BOND FORMATION PROTEIN B"/>
    <property type="match status" value="1"/>
</dbReference>
<evidence type="ECO:0000313" key="9">
    <source>
        <dbReference type="EMBL" id="GGA93669.1"/>
    </source>
</evidence>
<feature type="transmembrane region" description="Helical" evidence="8">
    <location>
        <begin position="7"/>
        <end position="30"/>
    </location>
</feature>
<dbReference type="SUPFAM" id="SSF158442">
    <property type="entry name" value="DsbB-like"/>
    <property type="match status" value="1"/>
</dbReference>
<keyword evidence="6 8" id="KW-0472">Membrane</keyword>
<accession>A0ABQ1HVX1</accession>
<name>A0ABQ1HVX1_9ALTE</name>
<dbReference type="Pfam" id="PF02600">
    <property type="entry name" value="DsbB"/>
    <property type="match status" value="1"/>
</dbReference>
<dbReference type="PANTHER" id="PTHR36570">
    <property type="entry name" value="DISULFIDE BOND FORMATION PROTEIN B"/>
    <property type="match status" value="1"/>
</dbReference>
<reference evidence="10" key="1">
    <citation type="journal article" date="2019" name="Int. J. Syst. Evol. Microbiol.">
        <title>The Global Catalogue of Microorganisms (GCM) 10K type strain sequencing project: providing services to taxonomists for standard genome sequencing and annotation.</title>
        <authorList>
            <consortium name="The Broad Institute Genomics Platform"/>
            <consortium name="The Broad Institute Genome Sequencing Center for Infectious Disease"/>
            <person name="Wu L."/>
            <person name="Ma J."/>
        </authorList>
    </citation>
    <scope>NUCLEOTIDE SEQUENCE [LARGE SCALE GENOMIC DNA]</scope>
    <source>
        <strain evidence="10">CGMCC 1.10131</strain>
    </source>
</reference>
<dbReference type="InterPro" id="IPR003752">
    <property type="entry name" value="DiS_bond_form_DsbB/BdbC"/>
</dbReference>
<sequence length="121" mass="13891">MFGLMFAGLIGCVAPTNILIRLTAFGLWIVSSVWGLQLAITHADYQMNPSPFATCDFFANFPQWAPLDKWIPWLFNPTGYCDEISWMFLGWSMPQWLILIFAVSLAVSVSFFALQWFNKRK</sequence>
<evidence type="ECO:0000256" key="5">
    <source>
        <dbReference type="ARBA" id="ARBA00022989"/>
    </source>
</evidence>
<comment type="caution">
    <text evidence="9">The sequence shown here is derived from an EMBL/GenBank/DDBJ whole genome shotgun (WGS) entry which is preliminary data.</text>
</comment>
<keyword evidence="4" id="KW-0813">Transport</keyword>
<dbReference type="Gene3D" id="1.20.1550.10">
    <property type="entry name" value="DsbB-like"/>
    <property type="match status" value="1"/>
</dbReference>
<keyword evidence="5 8" id="KW-1133">Transmembrane helix</keyword>
<keyword evidence="3 8" id="KW-0812">Transmembrane</keyword>
<gene>
    <name evidence="9" type="ORF">GCM10007414_02970</name>
</gene>
<evidence type="ECO:0000256" key="4">
    <source>
        <dbReference type="ARBA" id="ARBA00022982"/>
    </source>
</evidence>
<organism evidence="9 10">
    <name type="scientific">Agarivorans gilvus</name>
    <dbReference type="NCBI Taxonomy" id="680279"/>
    <lineage>
        <taxon>Bacteria</taxon>
        <taxon>Pseudomonadati</taxon>
        <taxon>Pseudomonadota</taxon>
        <taxon>Gammaproteobacteria</taxon>
        <taxon>Alteromonadales</taxon>
        <taxon>Alteromonadaceae</taxon>
        <taxon>Agarivorans</taxon>
    </lineage>
</organism>
<evidence type="ECO:0000256" key="7">
    <source>
        <dbReference type="ARBA" id="ARBA00023284"/>
    </source>
</evidence>
<protein>
    <recommendedName>
        <fullName evidence="11">Disulfide bond formation protein B</fullName>
    </recommendedName>
</protein>
<evidence type="ECO:0000256" key="3">
    <source>
        <dbReference type="ARBA" id="ARBA00022692"/>
    </source>
</evidence>